<dbReference type="PANTHER" id="PTHR21198:SF7">
    <property type="entry name" value="ASPARTATE-GLUTAMATE RACEMASE FAMILY"/>
    <property type="match status" value="1"/>
</dbReference>
<dbReference type="EC" id="5.1.1.13" evidence="3"/>
<dbReference type="Gene3D" id="3.40.50.1860">
    <property type="match status" value="2"/>
</dbReference>
<protein>
    <submittedName>
        <fullName evidence="3">Aspartate racemase</fullName>
        <ecNumber evidence="3">5.1.1.13</ecNumber>
    </submittedName>
</protein>
<keyword evidence="2 3" id="KW-0413">Isomerase</keyword>
<dbReference type="NCBIfam" id="TIGR00035">
    <property type="entry name" value="asp_race"/>
    <property type="match status" value="1"/>
</dbReference>
<dbReference type="RefSeq" id="WP_204663409.1">
    <property type="nucleotide sequence ID" value="NZ_JAFBDT010000007.1"/>
</dbReference>
<sequence>MKKLGILGGMGPMATADFYQKVVVLTHVNSELEHIQMFIDSNPAIPDRTAYLTGQGDSPLNELVKGIKRLEAAGSDLIAMPCNTAHHFYKTLCEHTALPIINMVEETLIYTLDLIPSKKIGLLATKGTYASGIYEATAQKFGVDLYCPDAGFQQILMEAIYALKNGRLDALPALKTEIYKHMDAVNLEGWILGCTELPIILKDRIDHYPLIDSTYVLARASVLASGATLTQK</sequence>
<dbReference type="InterPro" id="IPR001920">
    <property type="entry name" value="Asp/Glu_race"/>
</dbReference>
<evidence type="ECO:0000313" key="3">
    <source>
        <dbReference type="EMBL" id="MBM7561674.1"/>
    </source>
</evidence>
<organism evidence="3 4">
    <name type="scientific">Fusibacter tunisiensis</name>
    <dbReference type="NCBI Taxonomy" id="1008308"/>
    <lineage>
        <taxon>Bacteria</taxon>
        <taxon>Bacillati</taxon>
        <taxon>Bacillota</taxon>
        <taxon>Clostridia</taxon>
        <taxon>Eubacteriales</taxon>
        <taxon>Eubacteriales Family XII. Incertae Sedis</taxon>
        <taxon>Fusibacter</taxon>
    </lineage>
</organism>
<evidence type="ECO:0000256" key="1">
    <source>
        <dbReference type="ARBA" id="ARBA00007847"/>
    </source>
</evidence>
<keyword evidence="4" id="KW-1185">Reference proteome</keyword>
<accession>A0ABS2MQJ6</accession>
<comment type="similarity">
    <text evidence="1">Belongs to the aspartate/glutamate racemases family.</text>
</comment>
<dbReference type="InterPro" id="IPR015942">
    <property type="entry name" value="Asp/Glu/hydantoin_racemase"/>
</dbReference>
<dbReference type="GO" id="GO:0047689">
    <property type="term" value="F:aspartate racemase activity"/>
    <property type="evidence" value="ECO:0007669"/>
    <property type="project" value="UniProtKB-EC"/>
</dbReference>
<dbReference type="InterPro" id="IPR004380">
    <property type="entry name" value="Asp_race"/>
</dbReference>
<evidence type="ECO:0000256" key="2">
    <source>
        <dbReference type="ARBA" id="ARBA00023235"/>
    </source>
</evidence>
<dbReference type="Proteomes" id="UP000767854">
    <property type="component" value="Unassembled WGS sequence"/>
</dbReference>
<name>A0ABS2MQJ6_9FIRM</name>
<evidence type="ECO:0000313" key="4">
    <source>
        <dbReference type="Proteomes" id="UP000767854"/>
    </source>
</evidence>
<dbReference type="EMBL" id="JAFBDT010000007">
    <property type="protein sequence ID" value="MBM7561674.1"/>
    <property type="molecule type" value="Genomic_DNA"/>
</dbReference>
<reference evidence="3 4" key="1">
    <citation type="submission" date="2021-01" db="EMBL/GenBank/DDBJ databases">
        <title>Genomic Encyclopedia of Type Strains, Phase IV (KMG-IV): sequencing the most valuable type-strain genomes for metagenomic binning, comparative biology and taxonomic classification.</title>
        <authorList>
            <person name="Goeker M."/>
        </authorList>
    </citation>
    <scope>NUCLEOTIDE SEQUENCE [LARGE SCALE GENOMIC DNA]</scope>
    <source>
        <strain evidence="3 4">DSM 24436</strain>
    </source>
</reference>
<dbReference type="Pfam" id="PF01177">
    <property type="entry name" value="Asp_Glu_race"/>
    <property type="match status" value="1"/>
</dbReference>
<proteinExistence type="inferred from homology"/>
<gene>
    <name evidence="3" type="ORF">JOC49_001215</name>
</gene>
<dbReference type="SUPFAM" id="SSF53681">
    <property type="entry name" value="Aspartate/glutamate racemase"/>
    <property type="match status" value="2"/>
</dbReference>
<comment type="caution">
    <text evidence="3">The sequence shown here is derived from an EMBL/GenBank/DDBJ whole genome shotgun (WGS) entry which is preliminary data.</text>
</comment>
<dbReference type="PANTHER" id="PTHR21198">
    <property type="entry name" value="GLUTAMATE RACEMASE"/>
    <property type="match status" value="1"/>
</dbReference>